<comment type="caution">
    <text evidence="2">The sequence shown here is derived from an EMBL/GenBank/DDBJ whole genome shotgun (WGS) entry which is preliminary data.</text>
</comment>
<organism evidence="2 3">
    <name type="scientific">Gigaspora margarita</name>
    <dbReference type="NCBI Taxonomy" id="4874"/>
    <lineage>
        <taxon>Eukaryota</taxon>
        <taxon>Fungi</taxon>
        <taxon>Fungi incertae sedis</taxon>
        <taxon>Mucoromycota</taxon>
        <taxon>Glomeromycotina</taxon>
        <taxon>Glomeromycetes</taxon>
        <taxon>Diversisporales</taxon>
        <taxon>Gigasporaceae</taxon>
        <taxon>Gigaspora</taxon>
    </lineage>
</organism>
<reference evidence="2 3" key="1">
    <citation type="submission" date="2021-06" db="EMBL/GenBank/DDBJ databases">
        <authorList>
            <person name="Kallberg Y."/>
            <person name="Tangrot J."/>
            <person name="Rosling A."/>
        </authorList>
    </citation>
    <scope>NUCLEOTIDE SEQUENCE [LARGE SCALE GENOMIC DNA]</scope>
    <source>
        <strain evidence="2 3">120-4 pot B 10/14</strain>
    </source>
</reference>
<name>A0ABM8W6K7_GIGMA</name>
<evidence type="ECO:0000256" key="1">
    <source>
        <dbReference type="SAM" id="MobiDB-lite"/>
    </source>
</evidence>
<proteinExistence type="predicted"/>
<accession>A0ABM8W6K7</accession>
<sequence length="192" mass="21973">MSQNKVKSITVEYESLSPSNSNVEPIKMFKERKAAELDSDPKLPFVDRSRTNIEAGQAFAKVFGIPSSDNRSLSSKMGNGLPPWMSSQMKCHLIRIFKKMHGRSRSSQKAYVVRVADEDEWGVAAKMDLEKSMNPMSELFGEKHERARMAAQFFSKSKRAKFHHQCMVSTEANFKHIHTYVYATTTFFPPNW</sequence>
<evidence type="ECO:0000313" key="3">
    <source>
        <dbReference type="Proteomes" id="UP000789901"/>
    </source>
</evidence>
<protein>
    <submittedName>
        <fullName evidence="2">43172_t:CDS:1</fullName>
    </submittedName>
</protein>
<gene>
    <name evidence="2" type="ORF">GMARGA_LOCUS3979</name>
</gene>
<keyword evidence="3" id="KW-1185">Reference proteome</keyword>
<dbReference type="Proteomes" id="UP000789901">
    <property type="component" value="Unassembled WGS sequence"/>
</dbReference>
<dbReference type="EMBL" id="CAJVQB010001509">
    <property type="protein sequence ID" value="CAG8538765.1"/>
    <property type="molecule type" value="Genomic_DNA"/>
</dbReference>
<evidence type="ECO:0000313" key="2">
    <source>
        <dbReference type="EMBL" id="CAG8538765.1"/>
    </source>
</evidence>
<feature type="region of interest" description="Disordered" evidence="1">
    <location>
        <begin position="1"/>
        <end position="20"/>
    </location>
</feature>